<feature type="domain" description="Polysaccharide lyase 14" evidence="2">
    <location>
        <begin position="71"/>
        <end position="281"/>
    </location>
</feature>
<organism evidence="3 4">
    <name type="scientific">Umbelopsis vinacea</name>
    <dbReference type="NCBI Taxonomy" id="44442"/>
    <lineage>
        <taxon>Eukaryota</taxon>
        <taxon>Fungi</taxon>
        <taxon>Fungi incertae sedis</taxon>
        <taxon>Mucoromycota</taxon>
        <taxon>Mucoromycotina</taxon>
        <taxon>Umbelopsidomycetes</taxon>
        <taxon>Umbelopsidales</taxon>
        <taxon>Umbelopsidaceae</taxon>
        <taxon>Umbelopsis</taxon>
    </lineage>
</organism>
<reference evidence="3" key="1">
    <citation type="submission" date="2020-12" db="EMBL/GenBank/DDBJ databases">
        <title>Metabolic potential, ecology and presence of endohyphal bacteria is reflected in genomic diversity of Mucoromycotina.</title>
        <authorList>
            <person name="Muszewska A."/>
            <person name="Okrasinska A."/>
            <person name="Steczkiewicz K."/>
            <person name="Drgas O."/>
            <person name="Orlowska M."/>
            <person name="Perlinska-Lenart U."/>
            <person name="Aleksandrzak-Piekarczyk T."/>
            <person name="Szatraj K."/>
            <person name="Zielenkiewicz U."/>
            <person name="Pilsyk S."/>
            <person name="Malc E."/>
            <person name="Mieczkowski P."/>
            <person name="Kruszewska J.S."/>
            <person name="Biernat P."/>
            <person name="Pawlowska J."/>
        </authorList>
    </citation>
    <scope>NUCLEOTIDE SEQUENCE</scope>
    <source>
        <strain evidence="3">WA0000051536</strain>
    </source>
</reference>
<accession>A0A8H7UCP2</accession>
<keyword evidence="4" id="KW-1185">Reference proteome</keyword>
<dbReference type="AlphaFoldDB" id="A0A8H7UCP2"/>
<comment type="caution">
    <text evidence="3">The sequence shown here is derived from an EMBL/GenBank/DDBJ whole genome shotgun (WGS) entry which is preliminary data.</text>
</comment>
<dbReference type="EMBL" id="JAEPRA010000009">
    <property type="protein sequence ID" value="KAG2180756.1"/>
    <property type="molecule type" value="Genomic_DNA"/>
</dbReference>
<evidence type="ECO:0000313" key="3">
    <source>
        <dbReference type="EMBL" id="KAG2180756.1"/>
    </source>
</evidence>
<evidence type="ECO:0000256" key="1">
    <source>
        <dbReference type="SAM" id="SignalP"/>
    </source>
</evidence>
<dbReference type="PANTHER" id="PTHR40124:SF1">
    <property type="entry name" value="DISAGGREGATASE RELATED REPEAT PROTEIN"/>
    <property type="match status" value="1"/>
</dbReference>
<name>A0A8H7UCP2_9FUNG</name>
<sequence length="286" mass="31553">MLFSTTLNVAVCALFAAQGVLAKGNHWTSQDFHGHDKNSWKKEWGVSQWAYPQPDQKSGDNGNLNLVNNPTNSSGQVMQIAYPEGTWNPADSDKIGGVGFYASPLQVPSSASSVSFSYDAFFPNGFQFNKGGKLMGLYGGHSECSGGNNADSCWSTRFMWRQHGAGEVYAYIDKSSQKTNLCKEKGVVCNQQYGYSFGRGSFTWKTGKWNNVKQNIQLNSPGKDDGSLEILFNGKQVFQISNLVFQNGDWSTIGIDFETFFGGATSDWASPKDQYAYFNNFVMSYA</sequence>
<feature type="signal peptide" evidence="1">
    <location>
        <begin position="1"/>
        <end position="22"/>
    </location>
</feature>
<dbReference type="OrthoDB" id="10069995at2759"/>
<gene>
    <name evidence="3" type="ORF">INT44_003763</name>
</gene>
<keyword evidence="1" id="KW-0732">Signal</keyword>
<evidence type="ECO:0000313" key="4">
    <source>
        <dbReference type="Proteomes" id="UP000612746"/>
    </source>
</evidence>
<evidence type="ECO:0000259" key="2">
    <source>
        <dbReference type="Pfam" id="PF21294"/>
    </source>
</evidence>
<proteinExistence type="predicted"/>
<dbReference type="Proteomes" id="UP000612746">
    <property type="component" value="Unassembled WGS sequence"/>
</dbReference>
<dbReference type="InterPro" id="IPR048958">
    <property type="entry name" value="Polysacc_lyase_14"/>
</dbReference>
<feature type="chain" id="PRO_5034047771" description="Polysaccharide lyase 14 domain-containing protein" evidence="1">
    <location>
        <begin position="23"/>
        <end position="286"/>
    </location>
</feature>
<dbReference type="Gene3D" id="2.60.120.200">
    <property type="match status" value="1"/>
</dbReference>
<dbReference type="Pfam" id="PF21294">
    <property type="entry name" value="Polysacc_lyase_14"/>
    <property type="match status" value="1"/>
</dbReference>
<protein>
    <recommendedName>
        <fullName evidence="2">Polysaccharide lyase 14 domain-containing protein</fullName>
    </recommendedName>
</protein>
<dbReference type="PANTHER" id="PTHR40124">
    <property type="match status" value="1"/>
</dbReference>